<accession>A0A5J9TKB4</accession>
<dbReference type="InterPro" id="IPR002048">
    <property type="entry name" value="EF_hand_dom"/>
</dbReference>
<comment type="similarity">
    <text evidence="1">Belongs to the caleosin family.</text>
</comment>
<evidence type="ECO:0000256" key="2">
    <source>
        <dbReference type="SAM" id="SignalP"/>
    </source>
</evidence>
<dbReference type="GO" id="GO:0004497">
    <property type="term" value="F:monooxygenase activity"/>
    <property type="evidence" value="ECO:0007669"/>
    <property type="project" value="TreeGrafter"/>
</dbReference>
<keyword evidence="2" id="KW-0732">Signal</keyword>
<dbReference type="PANTHER" id="PTHR31495:SF4">
    <property type="entry name" value="OS06G0254600 PROTEIN"/>
    <property type="match status" value="1"/>
</dbReference>
<dbReference type="AlphaFoldDB" id="A0A5J9TKB4"/>
<dbReference type="InterPro" id="IPR011992">
    <property type="entry name" value="EF-hand-dom_pair"/>
</dbReference>
<dbReference type="GO" id="GO:0005509">
    <property type="term" value="F:calcium ion binding"/>
    <property type="evidence" value="ECO:0007669"/>
    <property type="project" value="InterPro"/>
</dbReference>
<reference evidence="4 5" key="1">
    <citation type="journal article" date="2019" name="Sci. Rep.">
        <title>A high-quality genome of Eragrostis curvula grass provides insights into Poaceae evolution and supports new strategies to enhance forage quality.</title>
        <authorList>
            <person name="Carballo J."/>
            <person name="Santos B.A.C.M."/>
            <person name="Zappacosta D."/>
            <person name="Garbus I."/>
            <person name="Selva J.P."/>
            <person name="Gallo C.A."/>
            <person name="Diaz A."/>
            <person name="Albertini E."/>
            <person name="Caccamo M."/>
            <person name="Echenique V."/>
        </authorList>
    </citation>
    <scope>NUCLEOTIDE SEQUENCE [LARGE SCALE GENOMIC DNA]</scope>
    <source>
        <strain evidence="5">cv. Victoria</strain>
        <tissue evidence="4">Leaf</tissue>
    </source>
</reference>
<sequence length="221" mass="24434">MAAGWGLWTTASMAFVLLICIVCCGQVSVEAFPHFGRAGGGASLTDLQRHVEFFDRNKDGVITLTESITGFIAIGFEPTFATASATATHAAFGPLTTPPGKLPSTNIHISHIHRAIHGSDSGAYDKKGTFVPENFEKIFKKHAHIKPDCLTWLEIRELLIANRDLLDPISWAPAEVEWELIYQLGKDKRGYLHKETLRGVYDGTVFYQFANRTDVTLRSDV</sequence>
<keyword evidence="5" id="KW-1185">Reference proteome</keyword>
<evidence type="ECO:0000313" key="4">
    <source>
        <dbReference type="EMBL" id="TVU11819.1"/>
    </source>
</evidence>
<dbReference type="SUPFAM" id="SSF47473">
    <property type="entry name" value="EF-hand"/>
    <property type="match status" value="1"/>
</dbReference>
<organism evidence="4 5">
    <name type="scientific">Eragrostis curvula</name>
    <name type="common">weeping love grass</name>
    <dbReference type="NCBI Taxonomy" id="38414"/>
    <lineage>
        <taxon>Eukaryota</taxon>
        <taxon>Viridiplantae</taxon>
        <taxon>Streptophyta</taxon>
        <taxon>Embryophyta</taxon>
        <taxon>Tracheophyta</taxon>
        <taxon>Spermatophyta</taxon>
        <taxon>Magnoliopsida</taxon>
        <taxon>Liliopsida</taxon>
        <taxon>Poales</taxon>
        <taxon>Poaceae</taxon>
        <taxon>PACMAD clade</taxon>
        <taxon>Chloridoideae</taxon>
        <taxon>Eragrostideae</taxon>
        <taxon>Eragrostidinae</taxon>
        <taxon>Eragrostis</taxon>
    </lineage>
</organism>
<proteinExistence type="inferred from homology"/>
<feature type="chain" id="PRO_5023871965" description="EF-hand domain-containing protein" evidence="2">
    <location>
        <begin position="32"/>
        <end position="221"/>
    </location>
</feature>
<evidence type="ECO:0000256" key="1">
    <source>
        <dbReference type="ARBA" id="ARBA00006765"/>
    </source>
</evidence>
<feature type="signal peptide" evidence="2">
    <location>
        <begin position="1"/>
        <end position="31"/>
    </location>
</feature>
<feature type="domain" description="EF-hand" evidence="3">
    <location>
        <begin position="42"/>
        <end position="77"/>
    </location>
</feature>
<comment type="caution">
    <text evidence="4">The sequence shown here is derived from an EMBL/GenBank/DDBJ whole genome shotgun (WGS) entry which is preliminary data.</text>
</comment>
<dbReference type="Proteomes" id="UP000324897">
    <property type="component" value="Chromosome 3"/>
</dbReference>
<evidence type="ECO:0000259" key="3">
    <source>
        <dbReference type="PROSITE" id="PS50222"/>
    </source>
</evidence>
<gene>
    <name evidence="4" type="ORF">EJB05_45424</name>
</gene>
<dbReference type="Gramene" id="TVU11819">
    <property type="protein sequence ID" value="TVU11819"/>
    <property type="gene ID" value="EJB05_45424"/>
</dbReference>
<evidence type="ECO:0000313" key="5">
    <source>
        <dbReference type="Proteomes" id="UP000324897"/>
    </source>
</evidence>
<protein>
    <recommendedName>
        <fullName evidence="3">EF-hand domain-containing protein</fullName>
    </recommendedName>
</protein>
<dbReference type="EMBL" id="RWGY01000039">
    <property type="protein sequence ID" value="TVU11819.1"/>
    <property type="molecule type" value="Genomic_DNA"/>
</dbReference>
<dbReference type="OrthoDB" id="640742at2759"/>
<dbReference type="Pfam" id="PF05042">
    <property type="entry name" value="Caleosin"/>
    <property type="match status" value="1"/>
</dbReference>
<name>A0A5J9TKB4_9POAL</name>
<dbReference type="PROSITE" id="PS50222">
    <property type="entry name" value="EF_HAND_2"/>
    <property type="match status" value="1"/>
</dbReference>
<dbReference type="PANTHER" id="PTHR31495">
    <property type="entry name" value="PEROXYGENASE 3-RELATED"/>
    <property type="match status" value="1"/>
</dbReference>
<dbReference type="InterPro" id="IPR007736">
    <property type="entry name" value="Caleosin-related"/>
</dbReference>